<evidence type="ECO:0000256" key="1">
    <source>
        <dbReference type="ARBA" id="ARBA00004141"/>
    </source>
</evidence>
<keyword evidence="10" id="KW-1185">Reference proteome</keyword>
<dbReference type="InterPro" id="IPR005828">
    <property type="entry name" value="MFS_sugar_transport-like"/>
</dbReference>
<dbReference type="Pfam" id="PF00083">
    <property type="entry name" value="Sugar_tr"/>
    <property type="match status" value="1"/>
</dbReference>
<dbReference type="GO" id="GO:0005351">
    <property type="term" value="F:carbohydrate:proton symporter activity"/>
    <property type="evidence" value="ECO:0007669"/>
    <property type="project" value="TreeGrafter"/>
</dbReference>
<dbReference type="PROSITE" id="PS50850">
    <property type="entry name" value="MFS"/>
    <property type="match status" value="1"/>
</dbReference>
<dbReference type="Proteomes" id="UP000027920">
    <property type="component" value="Unassembled WGS sequence"/>
</dbReference>
<dbReference type="InterPro" id="IPR050360">
    <property type="entry name" value="MFS_Sugar_Transporters"/>
</dbReference>
<feature type="transmembrane region" description="Helical" evidence="7">
    <location>
        <begin position="375"/>
        <end position="395"/>
    </location>
</feature>
<dbReference type="InterPro" id="IPR005829">
    <property type="entry name" value="Sugar_transporter_CS"/>
</dbReference>
<name>A0A072PTA9_9EURO</name>
<dbReference type="RefSeq" id="XP_013265706.1">
    <property type="nucleotide sequence ID" value="XM_013410252.1"/>
</dbReference>
<evidence type="ECO:0000256" key="7">
    <source>
        <dbReference type="SAM" id="Phobius"/>
    </source>
</evidence>
<gene>
    <name evidence="9" type="ORF">A1O9_01092</name>
</gene>
<feature type="transmembrane region" description="Helical" evidence="7">
    <location>
        <begin position="54"/>
        <end position="77"/>
    </location>
</feature>
<dbReference type="GeneID" id="25276040"/>
<sequence length="471" mass="52415">MALVNNYNFLVVFFVTFGSLTYGYNSAIIGAVIGLPSFFEYFSIDIKSNEGSRITGATNGLFAGGGLLGCFLITYLADKIGRKRSIQATAVLCIIAGALQAGSVHIAMFLVARFMMGVGVGMVNVITPLYQSEVSPAKSRGRLVGSHGFILCVGYGLAGWTGYGCYFLKSQVAQWRLCLALQIVPPLCLLLGSPWLPESPRHLVARDRQEEGFAILKRLHHAPGDIDFTIAREELYQIRQQLELEKREGWQRGYIQGWILLFSKKSYRKRLLFGFVLLYGRNLRCLVINNYQVLLYNGLNLYGAMPLMLYAIWDTWAAFMNFVNAMLLDKVGRIPIMVVGQSEVVTFFGGSMDASSYVYSSEIFPTSIRAQGSGFSVSGLFAFSLIYTMCAPVAFNTIGWKYYLIFIIIPLFGALGMYLFYPETKGLALEEIAAKFGDEVAVDLTNLSAEERLRLDKTLVNSEIMELEHKV</sequence>
<dbReference type="InterPro" id="IPR036259">
    <property type="entry name" value="MFS_trans_sf"/>
</dbReference>
<feature type="transmembrane region" description="Helical" evidence="7">
    <location>
        <begin position="89"/>
        <end position="108"/>
    </location>
</feature>
<keyword evidence="5 7" id="KW-1133">Transmembrane helix</keyword>
<feature type="transmembrane region" description="Helical" evidence="7">
    <location>
        <begin position="401"/>
        <end position="421"/>
    </location>
</feature>
<dbReference type="PANTHER" id="PTHR48022:SF38">
    <property type="entry name" value="MAJOR FACILITATOR SUPERFAMILY (MFS) PROFILE DOMAIN-CONTAINING PROTEIN-RELATED"/>
    <property type="match status" value="1"/>
</dbReference>
<dbReference type="InterPro" id="IPR003663">
    <property type="entry name" value="Sugar/inositol_transpt"/>
</dbReference>
<dbReference type="InterPro" id="IPR020846">
    <property type="entry name" value="MFS_dom"/>
</dbReference>
<keyword evidence="3" id="KW-0813">Transport</keyword>
<organism evidence="9 10">
    <name type="scientific">Exophiala aquamarina CBS 119918</name>
    <dbReference type="NCBI Taxonomy" id="1182545"/>
    <lineage>
        <taxon>Eukaryota</taxon>
        <taxon>Fungi</taxon>
        <taxon>Dikarya</taxon>
        <taxon>Ascomycota</taxon>
        <taxon>Pezizomycotina</taxon>
        <taxon>Eurotiomycetes</taxon>
        <taxon>Chaetothyriomycetidae</taxon>
        <taxon>Chaetothyriales</taxon>
        <taxon>Herpotrichiellaceae</taxon>
        <taxon>Exophiala</taxon>
    </lineage>
</organism>
<dbReference type="EMBL" id="AMGV01000001">
    <property type="protein sequence ID" value="KEF63116.1"/>
    <property type="molecule type" value="Genomic_DNA"/>
</dbReference>
<comment type="subcellular location">
    <subcellularLocation>
        <location evidence="1">Membrane</location>
        <topology evidence="1">Multi-pass membrane protein</topology>
    </subcellularLocation>
</comment>
<evidence type="ECO:0000259" key="8">
    <source>
        <dbReference type="PROSITE" id="PS50850"/>
    </source>
</evidence>
<protein>
    <recommendedName>
        <fullName evidence="8">Major facilitator superfamily (MFS) profile domain-containing protein</fullName>
    </recommendedName>
</protein>
<evidence type="ECO:0000313" key="10">
    <source>
        <dbReference type="Proteomes" id="UP000027920"/>
    </source>
</evidence>
<comment type="caution">
    <text evidence="9">The sequence shown here is derived from an EMBL/GenBank/DDBJ whole genome shotgun (WGS) entry which is preliminary data.</text>
</comment>
<feature type="domain" description="Major facilitator superfamily (MFS) profile" evidence="8">
    <location>
        <begin position="11"/>
        <end position="425"/>
    </location>
</feature>
<dbReference type="PRINTS" id="PR00171">
    <property type="entry name" value="SUGRTRNSPORT"/>
</dbReference>
<reference evidence="9 10" key="1">
    <citation type="submission" date="2013-03" db="EMBL/GenBank/DDBJ databases">
        <title>The Genome Sequence of Exophiala aquamarina CBS 119918.</title>
        <authorList>
            <consortium name="The Broad Institute Genomics Platform"/>
            <person name="Cuomo C."/>
            <person name="de Hoog S."/>
            <person name="Gorbushina A."/>
            <person name="Walker B."/>
            <person name="Young S.K."/>
            <person name="Zeng Q."/>
            <person name="Gargeya S."/>
            <person name="Fitzgerald M."/>
            <person name="Haas B."/>
            <person name="Abouelleil A."/>
            <person name="Allen A.W."/>
            <person name="Alvarado L."/>
            <person name="Arachchi H.M."/>
            <person name="Berlin A.M."/>
            <person name="Chapman S.B."/>
            <person name="Gainer-Dewar J."/>
            <person name="Goldberg J."/>
            <person name="Griggs A."/>
            <person name="Gujja S."/>
            <person name="Hansen M."/>
            <person name="Howarth C."/>
            <person name="Imamovic A."/>
            <person name="Ireland A."/>
            <person name="Larimer J."/>
            <person name="McCowan C."/>
            <person name="Murphy C."/>
            <person name="Pearson M."/>
            <person name="Poon T.W."/>
            <person name="Priest M."/>
            <person name="Roberts A."/>
            <person name="Saif S."/>
            <person name="Shea T."/>
            <person name="Sisk P."/>
            <person name="Sykes S."/>
            <person name="Wortman J."/>
            <person name="Nusbaum C."/>
            <person name="Birren B."/>
        </authorList>
    </citation>
    <scope>NUCLEOTIDE SEQUENCE [LARGE SCALE GENOMIC DNA]</scope>
    <source>
        <strain evidence="9 10">CBS 119918</strain>
    </source>
</reference>
<keyword evidence="4 7" id="KW-0812">Transmembrane</keyword>
<dbReference type="AlphaFoldDB" id="A0A072PTA9"/>
<dbReference type="SUPFAM" id="SSF103473">
    <property type="entry name" value="MFS general substrate transporter"/>
    <property type="match status" value="1"/>
</dbReference>
<dbReference type="GO" id="GO:0016020">
    <property type="term" value="C:membrane"/>
    <property type="evidence" value="ECO:0007669"/>
    <property type="project" value="UniProtKB-SubCell"/>
</dbReference>
<evidence type="ECO:0000256" key="3">
    <source>
        <dbReference type="ARBA" id="ARBA00022448"/>
    </source>
</evidence>
<feature type="transmembrane region" description="Helical" evidence="7">
    <location>
        <begin position="7"/>
        <end position="34"/>
    </location>
</feature>
<dbReference type="HOGENOM" id="CLU_001265_30_13_1"/>
<evidence type="ECO:0000256" key="2">
    <source>
        <dbReference type="ARBA" id="ARBA00010992"/>
    </source>
</evidence>
<evidence type="ECO:0000313" key="9">
    <source>
        <dbReference type="EMBL" id="KEF63116.1"/>
    </source>
</evidence>
<evidence type="ECO:0000256" key="5">
    <source>
        <dbReference type="ARBA" id="ARBA00022989"/>
    </source>
</evidence>
<dbReference type="OrthoDB" id="6612291at2759"/>
<accession>A0A072PTA9</accession>
<dbReference type="PANTHER" id="PTHR48022">
    <property type="entry name" value="PLASTIDIC GLUCOSE TRANSPORTER 4"/>
    <property type="match status" value="1"/>
</dbReference>
<evidence type="ECO:0000256" key="6">
    <source>
        <dbReference type="ARBA" id="ARBA00023136"/>
    </source>
</evidence>
<keyword evidence="6 7" id="KW-0472">Membrane</keyword>
<dbReference type="PROSITE" id="PS00217">
    <property type="entry name" value="SUGAR_TRANSPORT_2"/>
    <property type="match status" value="1"/>
</dbReference>
<dbReference type="Gene3D" id="1.20.1250.20">
    <property type="entry name" value="MFS general substrate transporter like domains"/>
    <property type="match status" value="1"/>
</dbReference>
<dbReference type="VEuPathDB" id="FungiDB:A1O9_01092"/>
<evidence type="ECO:0000256" key="4">
    <source>
        <dbReference type="ARBA" id="ARBA00022692"/>
    </source>
</evidence>
<comment type="similarity">
    <text evidence="2">Belongs to the major facilitator superfamily. Sugar transporter (TC 2.A.1.1) family.</text>
</comment>
<proteinExistence type="inferred from homology"/>
<feature type="transmembrane region" description="Helical" evidence="7">
    <location>
        <begin position="143"/>
        <end position="161"/>
    </location>
</feature>